<sequence>MGSKRRRGRPAKVERVARDRELSVEDNKNDSGGDDEGDKTDILDDKSPSKPLPSPSGTTLLDDVFEIGPKRKKNKPAETGHDGAANPSLFECLKYNGKSIIQAVKQWVEGYEKDPKSALSELLTMLFEACGVKYQFSEGSLDEIDVDDVVIALVNLAKDGEAEDYCNPRQNDIKQKEITAKRKPKQKEFKNFKENLVCFWDNLVLECQNGPLFDQLLFEKCMDYVIALSCTPPRVFRRVATLVGLQLVSSFITVAKTLGGQRETTQRQLNAEKKKRKDGPRVESLEKRLSSTHGKITMTEEMMRKIFTGLFMHRYRDVDPDIRMSCIRYIGSWIVSYPSLFLQDLYLKYLGWTLNDKSAGVRKTSVLALQTLYEVDDNVPSLGLFTERFSNRMVELADDIDVSVAVSAIGLLKQLLRHQLLSDDELGPLYDLLIDEEPVIRRAVGELVYDHLIAQKFSSSHTVSNGEGAESSEIHLGRMLQILREFSSDPILSTYVIDDVWDDMSSMKDWKCIISMLLDENPLIELTDTDATSLVRVLCASVKKATGEKIVPANDNRKIHHTKAQREEFENSRHEITIALIKSYPQLLRKFIADKTKVSSLCEIILYLKLELYSLKRQEPNFCSTLQLIKEAFFKHGEIEILRSGIKALDFCARESQADLQDFAQNKFKELEDESLLKLTSVFSQVEVADDDYSLLVSLRRLYMLQCKKFPLNESLFEDMVGLLKKYNDLGDEVVSLLLLNMYLHILWARKSLDTENPAEALISSLLAKRTTLLEQLEHFLDTLLKSWEEGRTRGPLSSRVCIILAEIWCLFSKAKLAPSKLHALGFYPDIAILKKFWRLSEQQFSISDDTEDEDVNEEYVDVTKLRDSVMTAAAKLVTHDIVPKDFLGSEIIAHYVMHGKSIEDTIKHLITVLKKSAADDIPNLFLGALKRAFQRHVNEISRSDDESLAAKSIAECKELASRLSATFIGAARNIHRLHILKIVNDGIVFAFTDVPKHLPFLEGAVLHFVSRLPASDVNDTIKDVKKRAEKFNPEEDPSGWRPYDKFIEFLREKCSKNEGFQGEKEVHVSRRRGRPRKARNISGKKLFEGKDSSDEEESISESEGEEEEEEQEEEEREPTLRESLGLKSIKLGSLMKLKRGEQQEA</sequence>
<evidence type="ECO:0000256" key="9">
    <source>
        <dbReference type="ARBA" id="ARBA00057292"/>
    </source>
</evidence>
<feature type="compositionally biased region" description="Basic and acidic residues" evidence="15">
    <location>
        <begin position="39"/>
        <end position="48"/>
    </location>
</feature>
<dbReference type="InterPro" id="IPR016024">
    <property type="entry name" value="ARM-type_fold"/>
</dbReference>
<protein>
    <recommendedName>
        <fullName evidence="11">Cohesin subunit SA-3</fullName>
    </recommendedName>
    <alternativeName>
        <fullName evidence="13">SCC3 homolog 3</fullName>
    </alternativeName>
    <alternativeName>
        <fullName evidence="12">Stromal antigen 3</fullName>
    </alternativeName>
    <alternativeName>
        <fullName evidence="14">Stromalin-3</fullName>
    </alternativeName>
</protein>
<evidence type="ECO:0000313" key="18">
    <source>
        <dbReference type="Proteomes" id="UP000017836"/>
    </source>
</evidence>
<proteinExistence type="inferred from homology"/>
<evidence type="ECO:0000256" key="4">
    <source>
        <dbReference type="ARBA" id="ARBA00022553"/>
    </source>
</evidence>
<dbReference type="eggNOG" id="KOG2011">
    <property type="taxonomic scope" value="Eukaryota"/>
</dbReference>
<feature type="region of interest" description="Disordered" evidence="15">
    <location>
        <begin position="1"/>
        <end position="62"/>
    </location>
</feature>
<gene>
    <name evidence="17" type="ORF">AMTR_s00057p00122610</name>
</gene>
<dbReference type="AlphaFoldDB" id="U5CU60"/>
<dbReference type="Pfam" id="PF08514">
    <property type="entry name" value="STAG"/>
    <property type="match status" value="1"/>
</dbReference>
<dbReference type="PANTHER" id="PTHR11199:SF0">
    <property type="entry name" value="LD34181P-RELATED"/>
    <property type="match status" value="1"/>
</dbReference>
<dbReference type="GO" id="GO:0051455">
    <property type="term" value="P:spindle attachment to meiosis I kinetochore"/>
    <property type="evidence" value="ECO:0007669"/>
    <property type="project" value="EnsemblPlants"/>
</dbReference>
<keyword evidence="18" id="KW-1185">Reference proteome</keyword>
<evidence type="ECO:0000256" key="13">
    <source>
        <dbReference type="ARBA" id="ARBA00081834"/>
    </source>
</evidence>
<dbReference type="GO" id="GO:0007062">
    <property type="term" value="P:sister chromatid cohesion"/>
    <property type="evidence" value="ECO:0000318"/>
    <property type="project" value="GO_Central"/>
</dbReference>
<evidence type="ECO:0000256" key="5">
    <source>
        <dbReference type="ARBA" id="ARBA00022829"/>
    </source>
</evidence>
<feature type="region of interest" description="Disordered" evidence="15">
    <location>
        <begin position="263"/>
        <end position="287"/>
    </location>
</feature>
<comment type="subcellular location">
    <subcellularLocation>
        <location evidence="1">Chromosome</location>
    </subcellularLocation>
</comment>
<keyword evidence="4" id="KW-0597">Phosphoprotein</keyword>
<evidence type="ECO:0000256" key="6">
    <source>
        <dbReference type="ARBA" id="ARBA00023242"/>
    </source>
</evidence>
<dbReference type="Proteomes" id="UP000017836">
    <property type="component" value="Unassembled WGS sequence"/>
</dbReference>
<feature type="compositionally biased region" description="Basic residues" evidence="15">
    <location>
        <begin position="1070"/>
        <end position="1080"/>
    </location>
</feature>
<dbReference type="Pfam" id="PF24571">
    <property type="entry name" value="HEAT_SCC3-SA"/>
    <property type="match status" value="1"/>
</dbReference>
<dbReference type="PANTHER" id="PTHR11199">
    <property type="entry name" value="STROMAL ANTIGEN"/>
    <property type="match status" value="1"/>
</dbReference>
<reference evidence="18" key="1">
    <citation type="journal article" date="2013" name="Science">
        <title>The Amborella genome and the evolution of flowering plants.</title>
        <authorList>
            <consortium name="Amborella Genome Project"/>
        </authorList>
    </citation>
    <scope>NUCLEOTIDE SEQUENCE [LARGE SCALE GENOMIC DNA]</scope>
</reference>
<dbReference type="Gene3D" id="1.25.10.10">
    <property type="entry name" value="Leucine-rich Repeat Variant"/>
    <property type="match status" value="1"/>
</dbReference>
<dbReference type="Pfam" id="PF21581">
    <property type="entry name" value="SCD"/>
    <property type="match status" value="1"/>
</dbReference>
<feature type="compositionally biased region" description="Basic and acidic residues" evidence="15">
    <location>
        <begin position="11"/>
        <end position="31"/>
    </location>
</feature>
<dbReference type="GO" id="GO:0000278">
    <property type="term" value="P:mitotic cell cycle"/>
    <property type="evidence" value="ECO:0007669"/>
    <property type="project" value="EnsemblPlants"/>
</dbReference>
<dbReference type="GO" id="GO:0008278">
    <property type="term" value="C:cohesin complex"/>
    <property type="evidence" value="ECO:0000318"/>
    <property type="project" value="GO_Central"/>
</dbReference>
<feature type="compositionally biased region" description="Acidic residues" evidence="15">
    <location>
        <begin position="1094"/>
        <end position="1117"/>
    </location>
</feature>
<dbReference type="GO" id="GO:0003682">
    <property type="term" value="F:chromatin binding"/>
    <property type="evidence" value="ECO:0000318"/>
    <property type="project" value="GO_Central"/>
</dbReference>
<dbReference type="InterPro" id="IPR056396">
    <property type="entry name" value="HEAT_SCC3-SA"/>
</dbReference>
<keyword evidence="6" id="KW-0539">Nucleus</keyword>
<dbReference type="Gramene" id="ERN16836">
    <property type="protein sequence ID" value="ERN16836"/>
    <property type="gene ID" value="AMTR_s00057p00122610"/>
</dbReference>
<comment type="similarity">
    <text evidence="2">Belongs to the SCC3 family.</text>
</comment>
<dbReference type="HOGENOM" id="CLU_004086_0_0_1"/>
<evidence type="ECO:0000256" key="8">
    <source>
        <dbReference type="ARBA" id="ARBA00023306"/>
    </source>
</evidence>
<dbReference type="InterPro" id="IPR013721">
    <property type="entry name" value="STAG"/>
</dbReference>
<comment type="function">
    <text evidence="9">Meiosis specific component of cohesin complex. The cohesin complex is required for the cohesion of sister chromatids after DNA replication. The cohesin complex apparently forms a large proteinaceous ring within which sister chromatids can be trapped. At anaphase, the complex is cleaved and dissociates from chromatin, allowing sister chromatids to segregate. The meiosis-specific cohesin complex probably replaces mitosis specific cohesin complex when it dissociates from chromatin during prophase I.</text>
</comment>
<dbReference type="EMBL" id="KI392405">
    <property type="protein sequence ID" value="ERN16836.1"/>
    <property type="molecule type" value="Genomic_DNA"/>
</dbReference>
<feature type="compositionally biased region" description="Low complexity" evidence="15">
    <location>
        <begin position="1124"/>
        <end position="1136"/>
    </location>
</feature>
<evidence type="ECO:0000256" key="7">
    <source>
        <dbReference type="ARBA" id="ARBA00023254"/>
    </source>
</evidence>
<evidence type="ECO:0000256" key="15">
    <source>
        <dbReference type="SAM" id="MobiDB-lite"/>
    </source>
</evidence>
<dbReference type="SUPFAM" id="SSF48371">
    <property type="entry name" value="ARM repeat"/>
    <property type="match status" value="1"/>
</dbReference>
<name>U5CU60_AMBTC</name>
<evidence type="ECO:0000256" key="3">
    <source>
        <dbReference type="ARBA" id="ARBA00022454"/>
    </source>
</evidence>
<dbReference type="STRING" id="13333.U5CU60"/>
<organism evidence="17 18">
    <name type="scientific">Amborella trichopoda</name>
    <dbReference type="NCBI Taxonomy" id="13333"/>
    <lineage>
        <taxon>Eukaryota</taxon>
        <taxon>Viridiplantae</taxon>
        <taxon>Streptophyta</taxon>
        <taxon>Embryophyta</taxon>
        <taxon>Tracheophyta</taxon>
        <taxon>Spermatophyta</taxon>
        <taxon>Magnoliopsida</taxon>
        <taxon>Amborellales</taxon>
        <taxon>Amborellaceae</taxon>
        <taxon>Amborella</taxon>
    </lineage>
</organism>
<keyword evidence="3" id="KW-0158">Chromosome</keyword>
<accession>U5CU60</accession>
<feature type="region of interest" description="Disordered" evidence="15">
    <location>
        <begin position="1062"/>
        <end position="1146"/>
    </location>
</feature>
<evidence type="ECO:0000256" key="10">
    <source>
        <dbReference type="ARBA" id="ARBA00064253"/>
    </source>
</evidence>
<dbReference type="GO" id="GO:0051754">
    <property type="term" value="P:meiotic sister chromatid cohesion, centromeric"/>
    <property type="evidence" value="ECO:0007669"/>
    <property type="project" value="EnsemblPlants"/>
</dbReference>
<comment type="subunit">
    <text evidence="10">Component of the meiosis-specific cohesin complex, which also contains the SMC1 (SMC1A or SMC1B) and SMC3 heterodimer. Such complex likely contains RAD21, or the meiosis-specific related protein REC8. Interacts with CCDC79/TERB1; recruiting cohesin to telomeres to develop structural rigidity.</text>
</comment>
<feature type="domain" description="SCD" evidence="16">
    <location>
        <begin position="311"/>
        <end position="396"/>
    </location>
</feature>
<dbReference type="GO" id="GO:0005634">
    <property type="term" value="C:nucleus"/>
    <property type="evidence" value="ECO:0000318"/>
    <property type="project" value="GO_Central"/>
</dbReference>
<dbReference type="GO" id="GO:0000785">
    <property type="term" value="C:chromatin"/>
    <property type="evidence" value="ECO:0000318"/>
    <property type="project" value="GO_Central"/>
</dbReference>
<feature type="compositionally biased region" description="Basic residues" evidence="15">
    <location>
        <begin position="1"/>
        <end position="10"/>
    </location>
</feature>
<evidence type="ECO:0000259" key="16">
    <source>
        <dbReference type="PROSITE" id="PS51425"/>
    </source>
</evidence>
<evidence type="ECO:0000256" key="12">
    <source>
        <dbReference type="ARBA" id="ARBA00077200"/>
    </source>
</evidence>
<evidence type="ECO:0000313" key="17">
    <source>
        <dbReference type="EMBL" id="ERN16836.1"/>
    </source>
</evidence>
<dbReference type="InterPro" id="IPR011989">
    <property type="entry name" value="ARM-like"/>
</dbReference>
<dbReference type="FunFam" id="1.25.10.10:FF:000449">
    <property type="entry name" value="Cohesin subunit SA-3"/>
    <property type="match status" value="1"/>
</dbReference>
<dbReference type="PROSITE" id="PS51425">
    <property type="entry name" value="SCD"/>
    <property type="match status" value="1"/>
</dbReference>
<dbReference type="InterPro" id="IPR039662">
    <property type="entry name" value="Cohesin_Scc3/SA"/>
</dbReference>
<keyword evidence="5" id="KW-0159">Chromosome partition</keyword>
<keyword evidence="7" id="KW-0469">Meiosis</keyword>
<evidence type="ECO:0000256" key="1">
    <source>
        <dbReference type="ARBA" id="ARBA00004286"/>
    </source>
</evidence>
<dbReference type="OMA" id="QIQEAAY"/>
<dbReference type="InterPro" id="IPR020839">
    <property type="entry name" value="SCD"/>
</dbReference>
<keyword evidence="8" id="KW-0131">Cell cycle</keyword>
<evidence type="ECO:0000256" key="14">
    <source>
        <dbReference type="ARBA" id="ARBA00082975"/>
    </source>
</evidence>
<evidence type="ECO:0000256" key="2">
    <source>
        <dbReference type="ARBA" id="ARBA00005486"/>
    </source>
</evidence>
<evidence type="ECO:0000256" key="11">
    <source>
        <dbReference type="ARBA" id="ARBA00067279"/>
    </source>
</evidence>